<reference evidence="1 2" key="1">
    <citation type="journal article" date="2023" name="Sci. Data">
        <title>Genome assembly of the Korean intertidal mud-creeper Batillaria attramentaria.</title>
        <authorList>
            <person name="Patra A.K."/>
            <person name="Ho P.T."/>
            <person name="Jun S."/>
            <person name="Lee S.J."/>
            <person name="Kim Y."/>
            <person name="Won Y.J."/>
        </authorList>
    </citation>
    <scope>NUCLEOTIDE SEQUENCE [LARGE SCALE GENOMIC DNA]</scope>
    <source>
        <strain evidence="1">Wonlab-2016</strain>
    </source>
</reference>
<protein>
    <submittedName>
        <fullName evidence="1">Uncharacterized protein</fullName>
    </submittedName>
</protein>
<name>A0ABD0L752_9CAEN</name>
<evidence type="ECO:0000313" key="1">
    <source>
        <dbReference type="EMBL" id="KAK7495108.1"/>
    </source>
</evidence>
<comment type="caution">
    <text evidence="1">The sequence shown here is derived from an EMBL/GenBank/DDBJ whole genome shotgun (WGS) entry which is preliminary data.</text>
</comment>
<accession>A0ABD0L752</accession>
<gene>
    <name evidence="1" type="ORF">BaRGS_00013748</name>
</gene>
<organism evidence="1 2">
    <name type="scientific">Batillaria attramentaria</name>
    <dbReference type="NCBI Taxonomy" id="370345"/>
    <lineage>
        <taxon>Eukaryota</taxon>
        <taxon>Metazoa</taxon>
        <taxon>Spiralia</taxon>
        <taxon>Lophotrochozoa</taxon>
        <taxon>Mollusca</taxon>
        <taxon>Gastropoda</taxon>
        <taxon>Caenogastropoda</taxon>
        <taxon>Sorbeoconcha</taxon>
        <taxon>Cerithioidea</taxon>
        <taxon>Batillariidae</taxon>
        <taxon>Batillaria</taxon>
    </lineage>
</organism>
<dbReference type="Proteomes" id="UP001519460">
    <property type="component" value="Unassembled WGS sequence"/>
</dbReference>
<proteinExistence type="predicted"/>
<keyword evidence="2" id="KW-1185">Reference proteome</keyword>
<evidence type="ECO:0000313" key="2">
    <source>
        <dbReference type="Proteomes" id="UP001519460"/>
    </source>
</evidence>
<dbReference type="EMBL" id="JACVVK020000078">
    <property type="protein sequence ID" value="KAK7495108.1"/>
    <property type="molecule type" value="Genomic_DNA"/>
</dbReference>
<sequence>MRTFNSAMHVLVKHTCPGHVQRTSLECLLRNVNDHRSTLWSRTASICVHNDWVPCSSSKSFKAMIKEKGFSLNTFISSTRHNTEVAPLQTNTIIRIDTTGYRGGLFKRRFIYIQSITHFTTALVALHYHTCTRFTDDNLKHDYSQKNKKF</sequence>
<dbReference type="AlphaFoldDB" id="A0ABD0L752"/>